<feature type="binding site" evidence="10">
    <location>
        <position position="49"/>
    </location>
    <ligand>
        <name>[4Fe-4S] cluster</name>
        <dbReference type="ChEBI" id="CHEBI:49883"/>
        <label>1</label>
    </ligand>
</feature>
<evidence type="ECO:0000256" key="9">
    <source>
        <dbReference type="ARBA" id="ARBA00023136"/>
    </source>
</evidence>
<feature type="binding site" evidence="10">
    <location>
        <position position="176"/>
    </location>
    <ligand>
        <name>[4Fe-4S] cluster</name>
        <dbReference type="ChEBI" id="CHEBI:49883"/>
        <label>3</label>
    </ligand>
</feature>
<feature type="domain" description="4Fe-4S ferredoxin-type" evidence="13">
    <location>
        <begin position="246"/>
        <end position="273"/>
    </location>
</feature>
<dbReference type="EMBL" id="FRBD01000015">
    <property type="protein sequence ID" value="SHK88094.1"/>
    <property type="molecule type" value="Genomic_DNA"/>
</dbReference>
<feature type="binding site" evidence="10">
    <location>
        <position position="52"/>
    </location>
    <ligand>
        <name>[4Fe-4S] cluster</name>
        <dbReference type="ChEBI" id="CHEBI:49883"/>
        <label>1</label>
    </ligand>
</feature>
<dbReference type="SUPFAM" id="SSF54862">
    <property type="entry name" value="4Fe-4S ferredoxins"/>
    <property type="match status" value="2"/>
</dbReference>
<sequence length="304" mass="31245">MNFILIAVIVLGTIGLIAAIVLFAASKKFAVYEDPRIAQVGELLPGANCGGCGFPGCSGMADALVKGADAGSLDGLMCPVGGAETMGKVADLLGMAIANTEPMVAVVRCNGTCEHRAKIAEYAGLRTCAAMHACGAGETACGFGCLGCGDCVAACQFGAISINPATGIPEVDDEKCTSCGACVKACPRNIIELRKKGPKNRRVFVSCVNKDKGPAAMKACAVSCIGCGKCEKECPFGAITVENNLAYIDHQKCRLCRKCVAVCPKKAIVAVNFPVSKASTTSMSSTTSSSSETSETSERKEEQA</sequence>
<evidence type="ECO:0000256" key="8">
    <source>
        <dbReference type="ARBA" id="ARBA00023014"/>
    </source>
</evidence>
<dbReference type="Gene3D" id="1.10.15.40">
    <property type="entry name" value="Electron transport complex subunit B, putative Fe-S cluster"/>
    <property type="match status" value="1"/>
</dbReference>
<dbReference type="GO" id="GO:0051539">
    <property type="term" value="F:4 iron, 4 sulfur cluster binding"/>
    <property type="evidence" value="ECO:0007669"/>
    <property type="project" value="UniProtKB-UniRule"/>
</dbReference>
<dbReference type="InterPro" id="IPR007202">
    <property type="entry name" value="4Fe-4S_dom"/>
</dbReference>
<evidence type="ECO:0000256" key="7">
    <source>
        <dbReference type="ARBA" id="ARBA00023004"/>
    </source>
</evidence>
<dbReference type="PROSITE" id="PS51379">
    <property type="entry name" value="4FE4S_FER_2"/>
    <property type="match status" value="4"/>
</dbReference>
<dbReference type="InterPro" id="IPR010207">
    <property type="entry name" value="Elect_transpt_cplx_RnfB/RsxB"/>
</dbReference>
<dbReference type="PANTHER" id="PTHR43560">
    <property type="entry name" value="ION-TRANSLOCATING OXIDOREDUCTASE COMPLEX SUBUNIT B"/>
    <property type="match status" value="1"/>
</dbReference>
<dbReference type="PROSITE" id="PS00198">
    <property type="entry name" value="4FE4S_FER_1"/>
    <property type="match status" value="3"/>
</dbReference>
<name>A0A1M6W2V4_XYLRU</name>
<feature type="binding site" evidence="10">
    <location>
        <position position="182"/>
    </location>
    <ligand>
        <name>[4Fe-4S] cluster</name>
        <dbReference type="ChEBI" id="CHEBI:49883"/>
        <label>3</label>
    </ligand>
</feature>
<evidence type="ECO:0000256" key="6">
    <source>
        <dbReference type="ARBA" id="ARBA00022982"/>
    </source>
</evidence>
<dbReference type="AlphaFoldDB" id="A0A1M6W2V4"/>
<comment type="cofactor">
    <cofactor evidence="10">
        <name>[4Fe-4S] cluster</name>
        <dbReference type="ChEBI" id="CHEBI:49883"/>
    </cofactor>
    <text evidence="10">Binds 3 [4Fe-4S] clusters.</text>
</comment>
<organism evidence="15 16">
    <name type="scientific">Xylanibacter ruminicola</name>
    <name type="common">Prevotella ruminicola</name>
    <dbReference type="NCBI Taxonomy" id="839"/>
    <lineage>
        <taxon>Bacteria</taxon>
        <taxon>Pseudomonadati</taxon>
        <taxon>Bacteroidota</taxon>
        <taxon>Bacteroidia</taxon>
        <taxon>Bacteroidales</taxon>
        <taxon>Prevotellaceae</taxon>
        <taxon>Xylanibacter</taxon>
    </lineage>
</organism>
<dbReference type="Pfam" id="PF12838">
    <property type="entry name" value="Fer4_7"/>
    <property type="match status" value="2"/>
</dbReference>
<keyword evidence="9 10" id="KW-0472">Membrane</keyword>
<feature type="binding site" evidence="10">
    <location>
        <position position="186"/>
    </location>
    <ligand>
        <name>[4Fe-4S] cluster</name>
        <dbReference type="ChEBI" id="CHEBI:49883"/>
        <label>2</label>
    </ligand>
</feature>
<feature type="transmembrane region" description="Helical" evidence="12">
    <location>
        <begin position="6"/>
        <end position="26"/>
    </location>
</feature>
<reference evidence="15 16" key="1">
    <citation type="submission" date="2016-11" db="EMBL/GenBank/DDBJ databases">
        <authorList>
            <person name="Jaros S."/>
            <person name="Januszkiewicz K."/>
            <person name="Wedrychowicz H."/>
        </authorList>
    </citation>
    <scope>NUCLEOTIDE SEQUENCE [LARGE SCALE GENOMIC DNA]</scope>
    <source>
        <strain evidence="15 16">KHT3</strain>
    </source>
</reference>
<evidence type="ECO:0000256" key="2">
    <source>
        <dbReference type="ARBA" id="ARBA00022485"/>
    </source>
</evidence>
<feature type="region of interest" description="Hydrophobic" evidence="10">
    <location>
        <begin position="1"/>
        <end position="26"/>
    </location>
</feature>
<dbReference type="GO" id="GO:0046872">
    <property type="term" value="F:metal ion binding"/>
    <property type="evidence" value="ECO:0007669"/>
    <property type="project" value="UniProtKB-KW"/>
</dbReference>
<evidence type="ECO:0000256" key="1">
    <source>
        <dbReference type="ARBA" id="ARBA00022448"/>
    </source>
</evidence>
<evidence type="ECO:0000256" key="5">
    <source>
        <dbReference type="ARBA" id="ARBA00022967"/>
    </source>
</evidence>
<dbReference type="EC" id="7.-.-.-" evidence="10"/>
<feature type="compositionally biased region" description="Low complexity" evidence="11">
    <location>
        <begin position="279"/>
        <end position="294"/>
    </location>
</feature>
<feature type="binding site" evidence="10">
    <location>
        <position position="57"/>
    </location>
    <ligand>
        <name>[4Fe-4S] cluster</name>
        <dbReference type="ChEBI" id="CHEBI:49883"/>
        <label>1</label>
    </ligand>
</feature>
<feature type="binding site" evidence="10">
    <location>
        <position position="148"/>
    </location>
    <ligand>
        <name>[4Fe-4S] cluster</name>
        <dbReference type="ChEBI" id="CHEBI:49883"/>
        <label>2</label>
    </ligand>
</feature>
<keyword evidence="2 10" id="KW-0004">4Fe-4S</keyword>
<keyword evidence="12" id="KW-1133">Transmembrane helix</keyword>
<evidence type="ECO:0000259" key="14">
    <source>
        <dbReference type="PROSITE" id="PS51656"/>
    </source>
</evidence>
<feature type="binding site" evidence="10">
    <location>
        <position position="151"/>
    </location>
    <ligand>
        <name>[4Fe-4S] cluster</name>
        <dbReference type="ChEBI" id="CHEBI:49883"/>
        <label>2</label>
    </ligand>
</feature>
<keyword evidence="7 10" id="KW-0408">Iron</keyword>
<comment type="function">
    <text evidence="10">Part of a membrane-bound complex that couples electron transfer with translocation of ions across the membrane.</text>
</comment>
<evidence type="ECO:0000256" key="11">
    <source>
        <dbReference type="SAM" id="MobiDB-lite"/>
    </source>
</evidence>
<evidence type="ECO:0000256" key="3">
    <source>
        <dbReference type="ARBA" id="ARBA00022723"/>
    </source>
</evidence>
<accession>A0A1M6W2V4</accession>
<keyword evidence="1 10" id="KW-0813">Transport</keyword>
<protein>
    <recommendedName>
        <fullName evidence="10">Ion-translocating oxidoreductase complex subunit B</fullName>
        <ecNumber evidence="10">7.-.-.-</ecNumber>
    </recommendedName>
    <alternativeName>
        <fullName evidence="10">Rnf electron transport complex subunit B</fullName>
    </alternativeName>
</protein>
<evidence type="ECO:0000256" key="12">
    <source>
        <dbReference type="SAM" id="Phobius"/>
    </source>
</evidence>
<dbReference type="PANTHER" id="PTHR43560:SF1">
    <property type="entry name" value="ION-TRANSLOCATING OXIDOREDUCTASE COMPLEX SUBUNIT B"/>
    <property type="match status" value="1"/>
</dbReference>
<evidence type="ECO:0000256" key="4">
    <source>
        <dbReference type="ARBA" id="ARBA00022737"/>
    </source>
</evidence>
<keyword evidence="4 10" id="KW-0677">Repeat</keyword>
<dbReference type="HAMAP" id="MF_00463">
    <property type="entry name" value="RsxB_RnfB"/>
    <property type="match status" value="1"/>
</dbReference>
<keyword evidence="12" id="KW-0812">Transmembrane</keyword>
<feature type="binding site" evidence="10">
    <location>
        <position position="141"/>
    </location>
    <ligand>
        <name>[4Fe-4S] cluster</name>
        <dbReference type="ChEBI" id="CHEBI:49883"/>
        <label>2</label>
    </ligand>
</feature>
<feature type="binding site" evidence="10">
    <location>
        <position position="155"/>
    </location>
    <ligand>
        <name>[4Fe-4S] cluster</name>
        <dbReference type="ChEBI" id="CHEBI:49883"/>
        <label>3</label>
    </ligand>
</feature>
<feature type="binding site" evidence="10">
    <location>
        <position position="145"/>
    </location>
    <ligand>
        <name>[4Fe-4S] cluster</name>
        <dbReference type="ChEBI" id="CHEBI:49883"/>
        <label>2</label>
    </ligand>
</feature>
<feature type="region of interest" description="Disordered" evidence="11">
    <location>
        <begin position="279"/>
        <end position="304"/>
    </location>
</feature>
<dbReference type="Proteomes" id="UP000184130">
    <property type="component" value="Unassembled WGS sequence"/>
</dbReference>
<dbReference type="Pfam" id="PF04060">
    <property type="entry name" value="FeS"/>
    <property type="match status" value="1"/>
</dbReference>
<dbReference type="PROSITE" id="PS51656">
    <property type="entry name" value="4FE4S"/>
    <property type="match status" value="1"/>
</dbReference>
<dbReference type="GO" id="GO:0009055">
    <property type="term" value="F:electron transfer activity"/>
    <property type="evidence" value="ECO:0007669"/>
    <property type="project" value="InterPro"/>
</dbReference>
<comment type="similarity">
    <text evidence="10">Belongs to the 4Fe4S bacterial-type ferredoxin family. RnfB subfamily.</text>
</comment>
<dbReference type="RefSeq" id="WP_073209147.1">
    <property type="nucleotide sequence ID" value="NZ_FRBD01000015.1"/>
</dbReference>
<dbReference type="Gene3D" id="3.30.70.20">
    <property type="match status" value="2"/>
</dbReference>
<dbReference type="InterPro" id="IPR017896">
    <property type="entry name" value="4Fe4S_Fe-S-bd"/>
</dbReference>
<feature type="domain" description="4Fe-4S" evidence="14">
    <location>
        <begin position="32"/>
        <end position="95"/>
    </location>
</feature>
<feature type="binding site" evidence="10">
    <location>
        <position position="179"/>
    </location>
    <ligand>
        <name>[4Fe-4S] cluster</name>
        <dbReference type="ChEBI" id="CHEBI:49883"/>
        <label>3</label>
    </ligand>
</feature>
<dbReference type="CDD" id="cd10549">
    <property type="entry name" value="MtMvhB_like"/>
    <property type="match status" value="1"/>
</dbReference>
<dbReference type="GO" id="GO:0022900">
    <property type="term" value="P:electron transport chain"/>
    <property type="evidence" value="ECO:0007669"/>
    <property type="project" value="UniProtKB-UniRule"/>
</dbReference>
<feature type="domain" description="4Fe-4S ferredoxin-type" evidence="13">
    <location>
        <begin position="213"/>
        <end position="244"/>
    </location>
</feature>
<evidence type="ECO:0000313" key="16">
    <source>
        <dbReference type="Proteomes" id="UP000184130"/>
    </source>
</evidence>
<keyword evidence="10" id="KW-1003">Cell membrane</keyword>
<comment type="subunit">
    <text evidence="10">The complex is composed of six subunits: RnfA, RnfB, RnfC, RnfD, RnfE and RnfG.</text>
</comment>
<keyword evidence="3 10" id="KW-0479">Metal-binding</keyword>
<evidence type="ECO:0000313" key="15">
    <source>
        <dbReference type="EMBL" id="SHK88094.1"/>
    </source>
</evidence>
<gene>
    <name evidence="10" type="primary">rnfB</name>
    <name evidence="15" type="ORF">SAMN05216463_11520</name>
</gene>
<proteinExistence type="inferred from homology"/>
<evidence type="ECO:0000256" key="10">
    <source>
        <dbReference type="HAMAP-Rule" id="MF_00463"/>
    </source>
</evidence>
<dbReference type="InterPro" id="IPR017900">
    <property type="entry name" value="4Fe4S_Fe_S_CS"/>
</dbReference>
<feature type="domain" description="4Fe-4S ferredoxin-type" evidence="13">
    <location>
        <begin position="145"/>
        <end position="165"/>
    </location>
</feature>
<comment type="subcellular location">
    <subcellularLocation>
        <location evidence="10">Cell membrane</location>
    </subcellularLocation>
</comment>
<dbReference type="InterPro" id="IPR050395">
    <property type="entry name" value="4Fe4S_Ferredoxin_RnfB"/>
</dbReference>
<keyword evidence="6 10" id="KW-0249">Electron transport</keyword>
<evidence type="ECO:0000259" key="13">
    <source>
        <dbReference type="PROSITE" id="PS51379"/>
    </source>
</evidence>
<keyword evidence="5 10" id="KW-1278">Translocase</keyword>
<dbReference type="GO" id="GO:0005886">
    <property type="term" value="C:plasma membrane"/>
    <property type="evidence" value="ECO:0007669"/>
    <property type="project" value="UniProtKB-SubCell"/>
</dbReference>
<dbReference type="NCBIfam" id="NF005504">
    <property type="entry name" value="PRK07118.1-3"/>
    <property type="match status" value="1"/>
</dbReference>
<feature type="binding site" evidence="10">
    <location>
        <position position="78"/>
    </location>
    <ligand>
        <name>[4Fe-4S] cluster</name>
        <dbReference type="ChEBI" id="CHEBI:49883"/>
        <label>1</label>
    </ligand>
</feature>
<feature type="domain" description="4Fe-4S ferredoxin-type" evidence="13">
    <location>
        <begin position="167"/>
        <end position="196"/>
    </location>
</feature>
<keyword evidence="8 10" id="KW-0411">Iron-sulfur</keyword>